<dbReference type="InterPro" id="IPR013398">
    <property type="entry name" value="CRISPR-assoc_prot_Csy2"/>
</dbReference>
<dbReference type="AlphaFoldDB" id="A0A1M7AR35"/>
<reference evidence="2" key="1">
    <citation type="submission" date="2016-11" db="EMBL/GenBank/DDBJ databases">
        <authorList>
            <person name="Varghese N."/>
            <person name="Submissions S."/>
        </authorList>
    </citation>
    <scope>NUCLEOTIDE SEQUENCE [LARGE SCALE GENOMIC DNA]</scope>
    <source>
        <strain evidence="2">ALO Sharm</strain>
    </source>
</reference>
<proteinExistence type="predicted"/>
<protein>
    <submittedName>
        <fullName evidence="1">CRISPR-associated protein, Csy2 family</fullName>
    </submittedName>
</protein>
<dbReference type="RefSeq" id="WP_064700952.1">
    <property type="nucleotide sequence ID" value="NZ_BDEO01000018.1"/>
</dbReference>
<keyword evidence="2" id="KW-1185">Reference proteome</keyword>
<dbReference type="CDD" id="cd09736">
    <property type="entry name" value="Csy2_I-F"/>
    <property type="match status" value="1"/>
</dbReference>
<sequence length="319" mass="35817">MSDVQNLLVLPRLRVQNANAISSPMTWGFPAMSAFVGMMHALERKLSTADINVSLDRIGVVCHDVEPQATDGGYTRAFHLTRNPVDKTGATAAIVEEGRIHLDITLIFAIDAAASDEQRQHIAQQAGDIVAGMRIAGGSVMPNSRVSPDRQRPKWIALDDDSSEREKQFKRLKRRWLPGFALVLRDDRLVEHTGALQAKDENATVLDAWLDLSRLNHQCHVDAEGGEVRWEIRRPYPGWLVPIPVGYSAISEQFEPDSVANARDTQIPFRFVESIYSIGEWVSPHRLTSPEDLLWYVDNDLDTGLYRLNNDYTQRAHSA</sequence>
<evidence type="ECO:0000313" key="2">
    <source>
        <dbReference type="Proteomes" id="UP000184248"/>
    </source>
</evidence>
<dbReference type="EMBL" id="FRAL01000015">
    <property type="protein sequence ID" value="SHL45230.1"/>
    <property type="molecule type" value="Genomic_DNA"/>
</dbReference>
<organism evidence="1 2">
    <name type="scientific">Halomonas caseinilytica</name>
    <dbReference type="NCBI Taxonomy" id="438744"/>
    <lineage>
        <taxon>Bacteria</taxon>
        <taxon>Pseudomonadati</taxon>
        <taxon>Pseudomonadota</taxon>
        <taxon>Gammaproteobacteria</taxon>
        <taxon>Oceanospirillales</taxon>
        <taxon>Halomonadaceae</taxon>
        <taxon>Halomonas</taxon>
    </lineage>
</organism>
<dbReference type="Proteomes" id="UP000184248">
    <property type="component" value="Unassembled WGS sequence"/>
</dbReference>
<dbReference type="OrthoDB" id="1550641at2"/>
<name>A0A1M7AR35_9GAMM</name>
<accession>A0A1M7AR35</accession>
<dbReference type="Pfam" id="PF09614">
    <property type="entry name" value="Cas_Csy2"/>
    <property type="match status" value="1"/>
</dbReference>
<gene>
    <name evidence="1" type="ORF">SAMN05192556_11525</name>
</gene>
<dbReference type="NCBIfam" id="TIGR02565">
    <property type="entry name" value="cas_Csy2"/>
    <property type="match status" value="1"/>
</dbReference>
<evidence type="ECO:0000313" key="1">
    <source>
        <dbReference type="EMBL" id="SHL45230.1"/>
    </source>
</evidence>